<keyword evidence="19" id="KW-1185">Reference proteome</keyword>
<name>A0A841LBX3_9SPHN</name>
<keyword evidence="9" id="KW-0862">Zinc</keyword>
<comment type="miscellaneous">
    <text evidence="16">This enzyme catalyzes only one turnover and therefore is not strictly catalytic. According to one definition, an enzyme is a biocatalyst that acts repeatedly and over many reaction cycles.</text>
</comment>
<organism evidence="18 19">
    <name type="scientific">Polymorphobacter multimanifer</name>
    <dbReference type="NCBI Taxonomy" id="1070431"/>
    <lineage>
        <taxon>Bacteria</taxon>
        <taxon>Pseudomonadati</taxon>
        <taxon>Pseudomonadota</taxon>
        <taxon>Alphaproteobacteria</taxon>
        <taxon>Sphingomonadales</taxon>
        <taxon>Sphingosinicellaceae</taxon>
        <taxon>Polymorphobacter</taxon>
    </lineage>
</organism>
<evidence type="ECO:0000256" key="6">
    <source>
        <dbReference type="ARBA" id="ARBA00022679"/>
    </source>
</evidence>
<dbReference type="InterPro" id="IPR018062">
    <property type="entry name" value="HTH_AraC-typ_CS"/>
</dbReference>
<dbReference type="InterPro" id="IPR023546">
    <property type="entry name" value="MGMT"/>
</dbReference>
<dbReference type="Pfam" id="PF01035">
    <property type="entry name" value="DNA_binding_1"/>
    <property type="match status" value="1"/>
</dbReference>
<dbReference type="CDD" id="cd06445">
    <property type="entry name" value="ATase"/>
    <property type="match status" value="1"/>
</dbReference>
<dbReference type="InterPro" id="IPR036217">
    <property type="entry name" value="MethylDNA_cys_MeTrfase_DNAb"/>
</dbReference>
<dbReference type="SUPFAM" id="SSF46767">
    <property type="entry name" value="Methylated DNA-protein cysteine methyltransferase, C-terminal domain"/>
    <property type="match status" value="1"/>
</dbReference>
<feature type="active site" description="Nucleophile; methyl group acceptor" evidence="16">
    <location>
        <position position="326"/>
    </location>
</feature>
<dbReference type="SUPFAM" id="SSF46689">
    <property type="entry name" value="Homeodomain-like"/>
    <property type="match status" value="2"/>
</dbReference>
<dbReference type="RefSeq" id="WP_184202700.1">
    <property type="nucleotide sequence ID" value="NZ_BMOX01000006.1"/>
</dbReference>
<evidence type="ECO:0000256" key="16">
    <source>
        <dbReference type="HAMAP-Rule" id="MF_00772"/>
    </source>
</evidence>
<keyword evidence="11" id="KW-0238">DNA-binding</keyword>
<dbReference type="GO" id="GO:0043565">
    <property type="term" value="F:sequence-specific DNA binding"/>
    <property type="evidence" value="ECO:0007669"/>
    <property type="project" value="InterPro"/>
</dbReference>
<evidence type="ECO:0000256" key="10">
    <source>
        <dbReference type="ARBA" id="ARBA00023015"/>
    </source>
</evidence>
<dbReference type="HAMAP" id="MF_00772">
    <property type="entry name" value="OGT"/>
    <property type="match status" value="1"/>
</dbReference>
<gene>
    <name evidence="18" type="ORF">FHS79_003392</name>
</gene>
<dbReference type="Gene3D" id="1.10.10.60">
    <property type="entry name" value="Homeodomain-like"/>
    <property type="match status" value="1"/>
</dbReference>
<dbReference type="SUPFAM" id="SSF57884">
    <property type="entry name" value="Ada DNA repair protein, N-terminal domain (N-Ada 10)"/>
    <property type="match status" value="1"/>
</dbReference>
<dbReference type="InterPro" id="IPR014048">
    <property type="entry name" value="MethylDNA_cys_MeTrfase_DNA-bd"/>
</dbReference>
<reference evidence="18 19" key="1">
    <citation type="submission" date="2020-08" db="EMBL/GenBank/DDBJ databases">
        <title>Genomic Encyclopedia of Type Strains, Phase IV (KMG-IV): sequencing the most valuable type-strain genomes for metagenomic binning, comparative biology and taxonomic classification.</title>
        <authorList>
            <person name="Goeker M."/>
        </authorList>
    </citation>
    <scope>NUCLEOTIDE SEQUENCE [LARGE SCALE GENOMIC DNA]</scope>
    <source>
        <strain evidence="18 19">DSM 102189</strain>
    </source>
</reference>
<evidence type="ECO:0000256" key="12">
    <source>
        <dbReference type="ARBA" id="ARBA00023159"/>
    </source>
</evidence>
<evidence type="ECO:0000256" key="11">
    <source>
        <dbReference type="ARBA" id="ARBA00023125"/>
    </source>
</evidence>
<dbReference type="Proteomes" id="UP000538147">
    <property type="component" value="Unassembled WGS sequence"/>
</dbReference>
<evidence type="ECO:0000313" key="18">
    <source>
        <dbReference type="EMBL" id="MBB6229191.1"/>
    </source>
</evidence>
<dbReference type="Pfam" id="PF02805">
    <property type="entry name" value="Ada_Zn_binding"/>
    <property type="match status" value="1"/>
</dbReference>
<evidence type="ECO:0000256" key="8">
    <source>
        <dbReference type="ARBA" id="ARBA00022763"/>
    </source>
</evidence>
<keyword evidence="13" id="KW-0804">Transcription</keyword>
<keyword evidence="7" id="KW-0479">Metal-binding</keyword>
<evidence type="ECO:0000256" key="2">
    <source>
        <dbReference type="ARBA" id="ARBA00001947"/>
    </source>
</evidence>
<keyword evidence="5 16" id="KW-0489">Methyltransferase</keyword>
<dbReference type="InterPro" id="IPR036388">
    <property type="entry name" value="WH-like_DNA-bd_sf"/>
</dbReference>
<evidence type="ECO:0000256" key="4">
    <source>
        <dbReference type="ARBA" id="ARBA00022490"/>
    </source>
</evidence>
<dbReference type="PROSITE" id="PS00374">
    <property type="entry name" value="MGMT"/>
    <property type="match status" value="1"/>
</dbReference>
<sequence>MDLPPPDVCHAAIGRRDPAFDGLFYTCVRTTGIYCRPVCPARPPLLKNCSFVRAAAEAEAAGFRACKRCRPDAGPGTPAASGSKASVTRALRILEAPAADAPPLPRLAERLGLSERHLRRLFARHLGVSPVALAQASKLARAVELLDRTEMPMAAVAAEAGFTSVRRFNELFLAVHNETPRQRRSRRPSAMHLTLSRFETPFATLLIVTTASGAVAALDFSDFEERLRRLLTRHHGPVTLVSGDTPPAVAEALAAYLAGDLSALQRIPTAAAGTAFQQRVWAALCAIPPGQTRSYAQIAEAIGQPGAARAVGMANGQNPIGIIVPCHRVIGASGSLTGYAGGMARKAWLLAHEGAALQLV</sequence>
<keyword evidence="4 16" id="KW-0963">Cytoplasm</keyword>
<evidence type="ECO:0000256" key="14">
    <source>
        <dbReference type="ARBA" id="ARBA00023204"/>
    </source>
</evidence>
<dbReference type="PANTHER" id="PTHR10815:SF5">
    <property type="entry name" value="METHYLATED-DNA--PROTEIN-CYSTEINE METHYLTRANSFERASE"/>
    <property type="match status" value="1"/>
</dbReference>
<feature type="domain" description="HTH araC/xylS-type" evidence="17">
    <location>
        <begin position="88"/>
        <end position="186"/>
    </location>
</feature>
<dbReference type="GO" id="GO:0008270">
    <property type="term" value="F:zinc ion binding"/>
    <property type="evidence" value="ECO:0007669"/>
    <property type="project" value="InterPro"/>
</dbReference>
<comment type="similarity">
    <text evidence="3 16">Belongs to the MGMT family.</text>
</comment>
<evidence type="ECO:0000256" key="15">
    <source>
        <dbReference type="ARBA" id="ARBA00049348"/>
    </source>
</evidence>
<dbReference type="InterPro" id="IPR035451">
    <property type="entry name" value="Ada-like_dom_sf"/>
</dbReference>
<evidence type="ECO:0000256" key="3">
    <source>
        <dbReference type="ARBA" id="ARBA00008711"/>
    </source>
</evidence>
<dbReference type="SMART" id="SM00342">
    <property type="entry name" value="HTH_ARAC"/>
    <property type="match status" value="1"/>
</dbReference>
<comment type="subcellular location">
    <subcellularLocation>
        <location evidence="16">Cytoplasm</location>
    </subcellularLocation>
</comment>
<keyword evidence="14 16" id="KW-0234">DNA repair</keyword>
<comment type="catalytic activity">
    <reaction evidence="1 16">
        <text>a 4-O-methyl-thymidine in DNA + L-cysteinyl-[protein] = a thymidine in DNA + S-methyl-L-cysteinyl-[protein]</text>
        <dbReference type="Rhea" id="RHEA:53428"/>
        <dbReference type="Rhea" id="RHEA-COMP:10131"/>
        <dbReference type="Rhea" id="RHEA-COMP:10132"/>
        <dbReference type="Rhea" id="RHEA-COMP:13555"/>
        <dbReference type="Rhea" id="RHEA-COMP:13556"/>
        <dbReference type="ChEBI" id="CHEBI:29950"/>
        <dbReference type="ChEBI" id="CHEBI:82612"/>
        <dbReference type="ChEBI" id="CHEBI:137386"/>
        <dbReference type="ChEBI" id="CHEBI:137387"/>
        <dbReference type="EC" id="2.1.1.63"/>
    </reaction>
</comment>
<evidence type="ECO:0000256" key="1">
    <source>
        <dbReference type="ARBA" id="ARBA00001286"/>
    </source>
</evidence>
<evidence type="ECO:0000313" key="19">
    <source>
        <dbReference type="Proteomes" id="UP000538147"/>
    </source>
</evidence>
<dbReference type="GO" id="GO:0032259">
    <property type="term" value="P:methylation"/>
    <property type="evidence" value="ECO:0007669"/>
    <property type="project" value="UniProtKB-KW"/>
</dbReference>
<dbReference type="AlphaFoldDB" id="A0A841LBX3"/>
<dbReference type="GO" id="GO:0006307">
    <property type="term" value="P:DNA alkylation repair"/>
    <property type="evidence" value="ECO:0007669"/>
    <property type="project" value="UniProtKB-UniRule"/>
</dbReference>
<dbReference type="Pfam" id="PF12833">
    <property type="entry name" value="HTH_18"/>
    <property type="match status" value="1"/>
</dbReference>
<dbReference type="PROSITE" id="PS01124">
    <property type="entry name" value="HTH_ARAC_FAMILY_2"/>
    <property type="match status" value="1"/>
</dbReference>
<dbReference type="InterPro" id="IPR004026">
    <property type="entry name" value="Ada_DNA_repair_Zn-bd"/>
</dbReference>
<dbReference type="InterPro" id="IPR001497">
    <property type="entry name" value="MethylDNA_cys_MeTrfase_AS"/>
</dbReference>
<evidence type="ECO:0000256" key="9">
    <source>
        <dbReference type="ARBA" id="ARBA00022833"/>
    </source>
</evidence>
<dbReference type="PANTHER" id="PTHR10815">
    <property type="entry name" value="METHYLATED-DNA--PROTEIN-CYSTEINE METHYLTRANSFERASE"/>
    <property type="match status" value="1"/>
</dbReference>
<protein>
    <recommendedName>
        <fullName evidence="16">Methylated-DNA--protein-cysteine methyltransferase</fullName>
        <ecNumber evidence="16">2.1.1.63</ecNumber>
    </recommendedName>
    <alternativeName>
        <fullName evidence="16">6-O-methylguanine-DNA methyltransferase</fullName>
        <shortName evidence="16">MGMT</shortName>
    </alternativeName>
    <alternativeName>
        <fullName evidence="16">O-6-methylguanine-DNA-alkyltransferase</fullName>
    </alternativeName>
</protein>
<accession>A0A841LBX3</accession>
<comment type="catalytic activity">
    <reaction evidence="15 16">
        <text>a 6-O-methyl-2'-deoxyguanosine in DNA + L-cysteinyl-[protein] = S-methyl-L-cysteinyl-[protein] + a 2'-deoxyguanosine in DNA</text>
        <dbReference type="Rhea" id="RHEA:24000"/>
        <dbReference type="Rhea" id="RHEA-COMP:10131"/>
        <dbReference type="Rhea" id="RHEA-COMP:10132"/>
        <dbReference type="Rhea" id="RHEA-COMP:11367"/>
        <dbReference type="Rhea" id="RHEA-COMP:11368"/>
        <dbReference type="ChEBI" id="CHEBI:29950"/>
        <dbReference type="ChEBI" id="CHEBI:82612"/>
        <dbReference type="ChEBI" id="CHEBI:85445"/>
        <dbReference type="ChEBI" id="CHEBI:85448"/>
        <dbReference type="EC" id="2.1.1.63"/>
    </reaction>
</comment>
<dbReference type="EMBL" id="JACIIV010000035">
    <property type="protein sequence ID" value="MBB6229191.1"/>
    <property type="molecule type" value="Genomic_DNA"/>
</dbReference>
<keyword evidence="12" id="KW-0010">Activator</keyword>
<proteinExistence type="inferred from homology"/>
<dbReference type="GO" id="GO:0005737">
    <property type="term" value="C:cytoplasm"/>
    <property type="evidence" value="ECO:0007669"/>
    <property type="project" value="UniProtKB-SubCell"/>
</dbReference>
<comment type="function">
    <text evidence="16">Involved in the cellular defense against the biological effects of O6-methylguanine (O6-MeG) and O4-methylthymine (O4-MeT) in DNA. Repairs the methylated nucleobase in DNA by stoichiometrically transferring the methyl group to a cysteine residue in the enzyme. This is a suicide reaction: the enzyme is irreversibly inactivated.</text>
</comment>
<comment type="caution">
    <text evidence="18">The sequence shown here is derived from an EMBL/GenBank/DDBJ whole genome shotgun (WGS) entry which is preliminary data.</text>
</comment>
<dbReference type="NCBIfam" id="TIGR00589">
    <property type="entry name" value="ogt"/>
    <property type="match status" value="1"/>
</dbReference>
<keyword evidence="6 16" id="KW-0808">Transferase</keyword>
<dbReference type="InterPro" id="IPR009057">
    <property type="entry name" value="Homeodomain-like_sf"/>
</dbReference>
<keyword evidence="8 16" id="KW-0227">DNA damage</keyword>
<dbReference type="FunFam" id="1.10.10.10:FF:000214">
    <property type="entry name" value="Methylated-DNA--protein-cysteine methyltransferase"/>
    <property type="match status" value="1"/>
</dbReference>
<dbReference type="PROSITE" id="PS00041">
    <property type="entry name" value="HTH_ARAC_FAMILY_1"/>
    <property type="match status" value="1"/>
</dbReference>
<evidence type="ECO:0000256" key="13">
    <source>
        <dbReference type="ARBA" id="ARBA00023163"/>
    </source>
</evidence>
<dbReference type="EC" id="2.1.1.63" evidence="16"/>
<evidence type="ECO:0000259" key="17">
    <source>
        <dbReference type="PROSITE" id="PS01124"/>
    </source>
</evidence>
<dbReference type="GO" id="GO:0003908">
    <property type="term" value="F:methylated-DNA-[protein]-cysteine S-methyltransferase activity"/>
    <property type="evidence" value="ECO:0007669"/>
    <property type="project" value="UniProtKB-UniRule"/>
</dbReference>
<evidence type="ECO:0000256" key="5">
    <source>
        <dbReference type="ARBA" id="ARBA00022603"/>
    </source>
</evidence>
<dbReference type="GO" id="GO:0003700">
    <property type="term" value="F:DNA-binding transcription factor activity"/>
    <property type="evidence" value="ECO:0007669"/>
    <property type="project" value="InterPro"/>
</dbReference>
<dbReference type="InterPro" id="IPR018060">
    <property type="entry name" value="HTH_AraC"/>
</dbReference>
<evidence type="ECO:0000256" key="7">
    <source>
        <dbReference type="ARBA" id="ARBA00022723"/>
    </source>
</evidence>
<dbReference type="Gene3D" id="1.10.10.10">
    <property type="entry name" value="Winged helix-like DNA-binding domain superfamily/Winged helix DNA-binding domain"/>
    <property type="match status" value="1"/>
</dbReference>
<comment type="cofactor">
    <cofactor evidence="2">
        <name>Zn(2+)</name>
        <dbReference type="ChEBI" id="CHEBI:29105"/>
    </cofactor>
</comment>
<keyword evidence="10" id="KW-0805">Transcription regulation</keyword>
<dbReference type="Gene3D" id="3.40.10.10">
    <property type="entry name" value="DNA Methylphosphotriester Repair Domain"/>
    <property type="match status" value="1"/>
</dbReference>